<dbReference type="InterPro" id="IPR037278">
    <property type="entry name" value="ARFGAP/RecO"/>
</dbReference>
<feature type="region of interest" description="Disordered" evidence="5">
    <location>
        <begin position="1319"/>
        <end position="1370"/>
    </location>
</feature>
<dbReference type="InterPro" id="IPR001164">
    <property type="entry name" value="ArfGAP_dom"/>
</dbReference>
<organism evidence="8 9">
    <name type="scientific">Mortierella alpina</name>
    <name type="common">Oleaginous fungus</name>
    <name type="synonym">Mortierella renispora</name>
    <dbReference type="NCBI Taxonomy" id="64518"/>
    <lineage>
        <taxon>Eukaryota</taxon>
        <taxon>Fungi</taxon>
        <taxon>Fungi incertae sedis</taxon>
        <taxon>Mucoromycota</taxon>
        <taxon>Mortierellomycotina</taxon>
        <taxon>Mortierellomycetes</taxon>
        <taxon>Mortierellales</taxon>
        <taxon>Mortierellaceae</taxon>
        <taxon>Mortierella</taxon>
    </lineage>
</organism>
<feature type="compositionally biased region" description="Low complexity" evidence="5">
    <location>
        <begin position="1520"/>
        <end position="1549"/>
    </location>
</feature>
<evidence type="ECO:0000259" key="6">
    <source>
        <dbReference type="PROSITE" id="PS50003"/>
    </source>
</evidence>
<feature type="compositionally biased region" description="Low complexity" evidence="5">
    <location>
        <begin position="1575"/>
        <end position="1586"/>
    </location>
</feature>
<dbReference type="InterPro" id="IPR011993">
    <property type="entry name" value="PH-like_dom_sf"/>
</dbReference>
<dbReference type="PANTHER" id="PTHR23180:SF160">
    <property type="entry name" value="ADP-RIBOSYLATION FACTOR GTPASE-ACTIVATING PROTEIN EFFECTOR PROTEIN 1"/>
    <property type="match status" value="1"/>
</dbReference>
<feature type="domain" description="PH" evidence="6">
    <location>
        <begin position="727"/>
        <end position="836"/>
    </location>
</feature>
<keyword evidence="3" id="KW-0862">Zinc</keyword>
<dbReference type="EMBL" id="JAIFTL010000450">
    <property type="protein sequence ID" value="KAG9319454.1"/>
    <property type="molecule type" value="Genomic_DNA"/>
</dbReference>
<dbReference type="PRINTS" id="PR00405">
    <property type="entry name" value="REVINTRACTNG"/>
</dbReference>
<feature type="compositionally biased region" description="Polar residues" evidence="5">
    <location>
        <begin position="701"/>
        <end position="710"/>
    </location>
</feature>
<dbReference type="Pfam" id="PF16746">
    <property type="entry name" value="BAR_3"/>
    <property type="match status" value="1"/>
</dbReference>
<dbReference type="SMART" id="SM00105">
    <property type="entry name" value="ArfGap"/>
    <property type="match status" value="1"/>
</dbReference>
<dbReference type="Gene3D" id="2.30.29.30">
    <property type="entry name" value="Pleckstrin-homology domain (PH domain)/Phosphotyrosine-binding domain (PTB)"/>
    <property type="match status" value="1"/>
</dbReference>
<dbReference type="SMART" id="SM00233">
    <property type="entry name" value="PH"/>
    <property type="match status" value="1"/>
</dbReference>
<feature type="compositionally biased region" description="Polar residues" evidence="5">
    <location>
        <begin position="1329"/>
        <end position="1344"/>
    </location>
</feature>
<feature type="compositionally biased region" description="Low complexity" evidence="5">
    <location>
        <begin position="677"/>
        <end position="686"/>
    </location>
</feature>
<feature type="compositionally biased region" description="Low complexity" evidence="5">
    <location>
        <begin position="72"/>
        <end position="84"/>
    </location>
</feature>
<dbReference type="GO" id="GO:0008270">
    <property type="term" value="F:zinc ion binding"/>
    <property type="evidence" value="ECO:0007669"/>
    <property type="project" value="UniProtKB-KW"/>
</dbReference>
<evidence type="ECO:0000313" key="9">
    <source>
        <dbReference type="Proteomes" id="UP000717515"/>
    </source>
</evidence>
<reference evidence="8" key="1">
    <citation type="submission" date="2021-07" db="EMBL/GenBank/DDBJ databases">
        <title>Draft genome of Mortierella alpina, strain LL118, isolated from an aspen leaf litter sample.</title>
        <authorList>
            <person name="Yang S."/>
            <person name="Vinatzer B.A."/>
        </authorList>
    </citation>
    <scope>NUCLEOTIDE SEQUENCE</scope>
    <source>
        <strain evidence="8">LL118</strain>
    </source>
</reference>
<keyword evidence="2 4" id="KW-0863">Zinc-finger</keyword>
<dbReference type="CDD" id="cd08204">
    <property type="entry name" value="ArfGap"/>
    <property type="match status" value="1"/>
</dbReference>
<feature type="region of interest" description="Disordered" evidence="5">
    <location>
        <begin position="64"/>
        <end position="84"/>
    </location>
</feature>
<feature type="compositionally biased region" description="Polar residues" evidence="5">
    <location>
        <begin position="1255"/>
        <end position="1278"/>
    </location>
</feature>
<dbReference type="FunFam" id="2.30.29.30:FF:000252">
    <property type="entry name" value="ARF GTPase activator (Csx2)"/>
    <property type="match status" value="1"/>
</dbReference>
<evidence type="ECO:0000256" key="5">
    <source>
        <dbReference type="SAM" id="MobiDB-lite"/>
    </source>
</evidence>
<dbReference type="Pfam" id="PF00169">
    <property type="entry name" value="PH"/>
    <property type="match status" value="1"/>
</dbReference>
<feature type="region of interest" description="Disordered" evidence="5">
    <location>
        <begin position="297"/>
        <end position="326"/>
    </location>
</feature>
<dbReference type="GO" id="GO:0005096">
    <property type="term" value="F:GTPase activator activity"/>
    <property type="evidence" value="ECO:0007669"/>
    <property type="project" value="InterPro"/>
</dbReference>
<gene>
    <name evidence="8" type="ORF">KVV02_001957</name>
</gene>
<dbReference type="Proteomes" id="UP000717515">
    <property type="component" value="Unassembled WGS sequence"/>
</dbReference>
<dbReference type="InterPro" id="IPR027267">
    <property type="entry name" value="AH/BAR_dom_sf"/>
</dbReference>
<feature type="compositionally biased region" description="Low complexity" evidence="5">
    <location>
        <begin position="1357"/>
        <end position="1366"/>
    </location>
</feature>
<dbReference type="InterPro" id="IPR038508">
    <property type="entry name" value="ArfGAP_dom_sf"/>
</dbReference>
<comment type="caution">
    <text evidence="8">The sequence shown here is derived from an EMBL/GenBank/DDBJ whole genome shotgun (WGS) entry which is preliminary data.</text>
</comment>
<accession>A0A9P7ZZ39</accession>
<evidence type="ECO:0000256" key="4">
    <source>
        <dbReference type="PROSITE-ProRule" id="PRU00288"/>
    </source>
</evidence>
<feature type="region of interest" description="Disordered" evidence="5">
    <location>
        <begin position="1435"/>
        <end position="1469"/>
    </location>
</feature>
<evidence type="ECO:0000256" key="2">
    <source>
        <dbReference type="ARBA" id="ARBA00022771"/>
    </source>
</evidence>
<feature type="compositionally biased region" description="Polar residues" evidence="5">
    <location>
        <begin position="631"/>
        <end position="654"/>
    </location>
</feature>
<dbReference type="SUPFAM" id="SSF57863">
    <property type="entry name" value="ArfGap/RecO-like zinc finger"/>
    <property type="match status" value="1"/>
</dbReference>
<dbReference type="InterPro" id="IPR004148">
    <property type="entry name" value="BAR_dom"/>
</dbReference>
<evidence type="ECO:0000256" key="3">
    <source>
        <dbReference type="ARBA" id="ARBA00022833"/>
    </source>
</evidence>
<proteinExistence type="predicted"/>
<protein>
    <submittedName>
        <fullName evidence="8">Uncharacterized protein</fullName>
    </submittedName>
</protein>
<dbReference type="SUPFAM" id="SSF103657">
    <property type="entry name" value="BAR/IMD domain-like"/>
    <property type="match status" value="1"/>
</dbReference>
<feature type="compositionally biased region" description="Low complexity" evidence="5">
    <location>
        <begin position="1448"/>
        <end position="1469"/>
    </location>
</feature>
<sequence>MASAIAPHIPVSLHQPNPAQFAISSFALHHAASSPTLSVTLGTHSTFVVRSHTRELVEYVQDPGLNCPGPPSSTASTAAESIPESPAATPALLLKVQAGEGFRLSFELKSHIAELTAKVAPACTQSGAAIDATFGASKDNSIKPGISGIANGAEELAAHEYPSLPDSNGLTSSGSIAKAETTKDDTEPFLQPTTLYFAECGSEQDVQSLCQESEFQRQRKAHSISAVILSSLQSCSQTMETQSWSWTYSPKDLVEDDHWGHKTVFAFLHRDPSTKSIAVLSRFALWLVRDHDSGARCAAPLSSHSTNNSRHWRRASTPERYSSGVSRLPSFHTKGLSIPSSHSSLSSLPDAAAGVGAPGSLQDGLAHAAGQSMLSNPAPFAHDTEDGPLFRATVVECENHIRDMKAATKRIIKAAQSVLDARRGWVAAEEVLIKEMEGFKPAEPLLGSYLRPMTLNLSERSDMLAQQMRNLLIEPLSRFYGNDVKIAEAHRKAFDDESREYYQFLSRYMAMKQESNRKKSEADAKYEKKRRHFEVKRFEYWCFLLDMRVGGSKSDEMLHHLTNYSEKHCRNIMEIALLADSLKPGLDSIASDLQESHKRAATVRRERQERKKELLEATDENVCVSHPSPALTKSGSSPAIFNSPAHTSSGNSPDLTLERNLDIPATQQEPSGDHFESSAGSDPSSSTAPVLKVSSVFGSATLNNSTPRLTTTRDLEQQDTEAGSIQGRRKEGFLFATSRPSLHNNSVVLEKPSINWHKYWCVVSEGHLHEYSHWKKGATMLHNEPINLKISTVRPCRNQDRRFCFEVITPKYRRVYQATSAEDMNSWIAVISNAIQSLLDGTSSSQNLGLYSSGKDYNKSSGVPGVDGLMSALSGSGRLSMDISLSSNPHGHERAPSGNVMHGFNELSKSAEWCGIEDADHLGTRLLQTMRDANPANCVCVECGAKNPDWCAINLGILICIDCSGIHRSLGTHISKVRSFTLDTTSYTRDLFEFIRAVGNEASNRIWEASLTPSNSASQGADKPAKVVFRKPTVNDTRDYKVAFIQKKYVERAFVDQLSNDRELPVDQKVDQRALATKVLFQAAIANNILGVIAAFAAGADLNAVQEADLATEQPAPGPASVGSDDTTGFSLSDSSDIQPMLDLSLGSEGSARLLRSIAESSILDAPGTALDAGSSSRTDLSGSYKVMQTSPLLLALRHGVPFSLDDQYEVYPMAEFMLQNGAASNLSVEVRLIDDDAESVKQASVLDSAGAPSEVSSAAAQDPPNSGSSNGWDSSQVDPEDIRHHQQRSNRRSLGQVVHMRGEEGATAMEYLRAKSAARGDPMPGSPPTSQGSDTAAASSGHTLSPRLRPQGGSGSALSSPSGSGMYATNVHRFQPASSHQDISTLFQGRRASDSSHGQALLAAARATDTDRASKAGAASKGTEFTLQSAAAIASSPVSHQDQAEASSGHLSPLLTHSSSSRANKVKASLSKSLRLSAAYIKNNMMKDDKELLLPSTSQPASVTTTPAGASSESPKPLAASSASVESVVSTTSAEAPFMSPAAPSSSATQPQIEGSLSGPYVMLQSKGSPPDPSIITSTSPKLDS</sequence>
<dbReference type="InterPro" id="IPR001849">
    <property type="entry name" value="PH_domain"/>
</dbReference>
<dbReference type="PROSITE" id="PS50003">
    <property type="entry name" value="PH_DOMAIN"/>
    <property type="match status" value="1"/>
</dbReference>
<feature type="region of interest" description="Disordered" evidence="5">
    <location>
        <begin position="701"/>
        <end position="728"/>
    </location>
</feature>
<keyword evidence="1" id="KW-0479">Metal-binding</keyword>
<dbReference type="Gene3D" id="1.20.1270.60">
    <property type="entry name" value="Arfaptin homology (AH) domain/BAR domain"/>
    <property type="match status" value="1"/>
</dbReference>
<feature type="domain" description="Arf-GAP" evidence="7">
    <location>
        <begin position="924"/>
        <end position="1062"/>
    </location>
</feature>
<dbReference type="PANTHER" id="PTHR23180">
    <property type="entry name" value="CENTAURIN/ARF"/>
    <property type="match status" value="1"/>
</dbReference>
<dbReference type="SUPFAM" id="SSF50729">
    <property type="entry name" value="PH domain-like"/>
    <property type="match status" value="1"/>
</dbReference>
<dbReference type="Gene3D" id="1.10.220.150">
    <property type="entry name" value="Arf GTPase activating protein"/>
    <property type="match status" value="1"/>
</dbReference>
<feature type="compositionally biased region" description="Polar residues" evidence="5">
    <location>
        <begin position="1437"/>
        <end position="1447"/>
    </location>
</feature>
<feature type="region of interest" description="Disordered" evidence="5">
    <location>
        <begin position="1244"/>
        <end position="1298"/>
    </location>
</feature>
<feature type="region of interest" description="Disordered" evidence="5">
    <location>
        <begin position="1498"/>
        <end position="1586"/>
    </location>
</feature>
<dbReference type="Pfam" id="PF01412">
    <property type="entry name" value="ArfGap"/>
    <property type="match status" value="1"/>
</dbReference>
<feature type="compositionally biased region" description="Basic and acidic residues" evidence="5">
    <location>
        <begin position="594"/>
        <end position="615"/>
    </location>
</feature>
<dbReference type="GO" id="GO:0005737">
    <property type="term" value="C:cytoplasm"/>
    <property type="evidence" value="ECO:0007669"/>
    <property type="project" value="InterPro"/>
</dbReference>
<name>A0A9P7ZZ39_MORAP</name>
<dbReference type="InterPro" id="IPR045258">
    <property type="entry name" value="ACAP1/2/3-like"/>
</dbReference>
<evidence type="ECO:0000259" key="7">
    <source>
        <dbReference type="PROSITE" id="PS50115"/>
    </source>
</evidence>
<feature type="region of interest" description="Disordered" evidence="5">
    <location>
        <begin position="594"/>
        <end position="689"/>
    </location>
</feature>
<feature type="compositionally biased region" description="Polar residues" evidence="5">
    <location>
        <begin position="1498"/>
        <end position="1515"/>
    </location>
</feature>
<evidence type="ECO:0000313" key="8">
    <source>
        <dbReference type="EMBL" id="KAG9319454.1"/>
    </source>
</evidence>
<evidence type="ECO:0000256" key="1">
    <source>
        <dbReference type="ARBA" id="ARBA00022723"/>
    </source>
</evidence>
<dbReference type="PROSITE" id="PS50115">
    <property type="entry name" value="ARFGAP"/>
    <property type="match status" value="1"/>
</dbReference>